<dbReference type="InterPro" id="IPR017441">
    <property type="entry name" value="Protein_kinase_ATP_BS"/>
</dbReference>
<protein>
    <submittedName>
        <fullName evidence="11">Protein kinase</fullName>
    </submittedName>
</protein>
<evidence type="ECO:0000256" key="9">
    <source>
        <dbReference type="SAM" id="MobiDB-lite"/>
    </source>
</evidence>
<keyword evidence="2" id="KW-0732">Signal</keyword>
<keyword evidence="7 8" id="KW-0067">ATP-binding</keyword>
<evidence type="ECO:0000313" key="11">
    <source>
        <dbReference type="EMBL" id="MFC4308913.1"/>
    </source>
</evidence>
<proteinExistence type="predicted"/>
<dbReference type="PROSITE" id="PS50011">
    <property type="entry name" value="PROTEIN_KINASE_DOM"/>
    <property type="match status" value="1"/>
</dbReference>
<gene>
    <name evidence="11" type="ORF">ACFPN2_07450</name>
</gene>
<evidence type="ECO:0000256" key="3">
    <source>
        <dbReference type="ARBA" id="ARBA00022737"/>
    </source>
</evidence>
<dbReference type="InterPro" id="IPR038081">
    <property type="entry name" value="CalX-like_sf"/>
</dbReference>
<dbReference type="InterPro" id="IPR003644">
    <property type="entry name" value="Calx_beta"/>
</dbReference>
<evidence type="ECO:0000256" key="8">
    <source>
        <dbReference type="PROSITE-ProRule" id="PRU10141"/>
    </source>
</evidence>
<dbReference type="CDD" id="cd14014">
    <property type="entry name" value="STKc_PknB_like"/>
    <property type="match status" value="1"/>
</dbReference>
<keyword evidence="1" id="KW-0808">Transferase</keyword>
<name>A0ABV8SPP9_9GAMM</name>
<feature type="region of interest" description="Disordered" evidence="9">
    <location>
        <begin position="566"/>
        <end position="634"/>
    </location>
</feature>
<comment type="caution">
    <text evidence="11">The sequence shown here is derived from an EMBL/GenBank/DDBJ whole genome shotgun (WGS) entry which is preliminary data.</text>
</comment>
<keyword evidence="3" id="KW-0677">Repeat</keyword>
<dbReference type="InterPro" id="IPR008271">
    <property type="entry name" value="Ser/Thr_kinase_AS"/>
</dbReference>
<feature type="region of interest" description="Disordered" evidence="9">
    <location>
        <begin position="174"/>
        <end position="214"/>
    </location>
</feature>
<feature type="compositionally biased region" description="Low complexity" evidence="9">
    <location>
        <begin position="600"/>
        <end position="634"/>
    </location>
</feature>
<feature type="region of interest" description="Disordered" evidence="9">
    <location>
        <begin position="408"/>
        <end position="430"/>
    </location>
</feature>
<evidence type="ECO:0000256" key="1">
    <source>
        <dbReference type="ARBA" id="ARBA00022679"/>
    </source>
</evidence>
<dbReference type="SMART" id="SM00237">
    <property type="entry name" value="Calx_beta"/>
    <property type="match status" value="1"/>
</dbReference>
<dbReference type="Pfam" id="PF00069">
    <property type="entry name" value="Pkinase"/>
    <property type="match status" value="1"/>
</dbReference>
<dbReference type="PROSITE" id="PS00107">
    <property type="entry name" value="PROTEIN_KINASE_ATP"/>
    <property type="match status" value="1"/>
</dbReference>
<feature type="binding site" evidence="8">
    <location>
        <position position="287"/>
    </location>
    <ligand>
        <name>ATP</name>
        <dbReference type="ChEBI" id="CHEBI:30616"/>
    </ligand>
</feature>
<feature type="domain" description="Protein kinase" evidence="10">
    <location>
        <begin position="252"/>
        <end position="512"/>
    </location>
</feature>
<dbReference type="PANTHER" id="PTHR43289:SF6">
    <property type="entry name" value="SERINE_THREONINE-PROTEIN KINASE NEKL-3"/>
    <property type="match status" value="1"/>
</dbReference>
<dbReference type="SUPFAM" id="SSF56112">
    <property type="entry name" value="Protein kinase-like (PK-like)"/>
    <property type="match status" value="1"/>
</dbReference>
<dbReference type="Pfam" id="PF03160">
    <property type="entry name" value="Calx-beta"/>
    <property type="match status" value="1"/>
</dbReference>
<dbReference type="InterPro" id="IPR011009">
    <property type="entry name" value="Kinase-like_dom_sf"/>
</dbReference>
<evidence type="ECO:0000259" key="10">
    <source>
        <dbReference type="PROSITE" id="PS50011"/>
    </source>
</evidence>
<keyword evidence="12" id="KW-1185">Reference proteome</keyword>
<accession>A0ABV8SPP9</accession>
<evidence type="ECO:0000256" key="7">
    <source>
        <dbReference type="ARBA" id="ARBA00022840"/>
    </source>
</evidence>
<keyword evidence="4 8" id="KW-0547">Nucleotide-binding</keyword>
<sequence>MSANFHGSFRQRQLRQRRFAQRPPSTDLDSTADVHDEFTADLEPSTVDIAPSDAQPSTMANPPPQRARAEEPSQDTVARATNEVPRQETIARAPVEEPRRATITRDPAPTAKVAAPTERPKVAGPTEPPIVARPTDSPLDVTGPIVAREPAAPKPAIDATARMPLPFGRREPFVSAPPAPSGPATVDVPARPTPPVLEAKAPSRASDITDDVSRENVKLATTTIPRKVSAPKSSEPQRPAALAPGKVLCDRFLLEQVIGCGGTAIVFRARDMLSAKGAAPNMQVAIKTPRPELGNPERAAMRLKHEFEHAKLLSHPSIVRVLELHEDEGRCFMTMELVQGKLLSQLLRDWTMVPASLAHKILSKSAEALTYAHSQNVVHGDFKPGNVFITPEEGVRIVDFGTAAGPSANDSRIPAGTPTYASPEVLSGETPDRRDDVFSFACVAYELLTGQHPFGRQSSLQARDEAKIPPRAWNLSTSQWLSLLSALSWKREQRPASVEDLLTSLKPEQPMLAAPAPMHVDPEELVPAELPADLMPKQRSWGFFAFIAAALLVTYFAFQRHDTPDDGPTPSLVPATTSLPSVPPPAVAKQPEEVEQATSAPAQEATDATPAAATDDTKAAAPAVTASKPKPAAPMSEISFESSSVVTSESSVAAVFLIKRSQPLSGRASVSWKAVSGTADAGIDFASDAGGTVTFADGQAQRAIYVPLRNDLLKEGDEKFYVELTTTRSARLGKVARAEAIIRDDD</sequence>
<dbReference type="Gene3D" id="3.30.200.20">
    <property type="entry name" value="Phosphorylase Kinase, domain 1"/>
    <property type="match status" value="1"/>
</dbReference>
<keyword evidence="5 11" id="KW-0418">Kinase</keyword>
<dbReference type="RefSeq" id="WP_380595985.1">
    <property type="nucleotide sequence ID" value="NZ_JBHSDU010000003.1"/>
</dbReference>
<dbReference type="Gene3D" id="1.10.510.10">
    <property type="entry name" value="Transferase(Phosphotransferase) domain 1"/>
    <property type="match status" value="1"/>
</dbReference>
<feature type="region of interest" description="Disordered" evidence="9">
    <location>
        <begin position="1"/>
        <end position="139"/>
    </location>
</feature>
<evidence type="ECO:0000256" key="4">
    <source>
        <dbReference type="ARBA" id="ARBA00022741"/>
    </source>
</evidence>
<evidence type="ECO:0000256" key="2">
    <source>
        <dbReference type="ARBA" id="ARBA00022729"/>
    </source>
</evidence>
<dbReference type="SUPFAM" id="SSF141072">
    <property type="entry name" value="CalX-like"/>
    <property type="match status" value="1"/>
</dbReference>
<dbReference type="PANTHER" id="PTHR43289">
    <property type="entry name" value="MITOGEN-ACTIVATED PROTEIN KINASE KINASE KINASE 20-RELATED"/>
    <property type="match status" value="1"/>
</dbReference>
<dbReference type="GO" id="GO:0016301">
    <property type="term" value="F:kinase activity"/>
    <property type="evidence" value="ECO:0007669"/>
    <property type="project" value="UniProtKB-KW"/>
</dbReference>
<dbReference type="Gene3D" id="2.60.40.2030">
    <property type="match status" value="1"/>
</dbReference>
<dbReference type="Proteomes" id="UP001595904">
    <property type="component" value="Unassembled WGS sequence"/>
</dbReference>
<evidence type="ECO:0000256" key="5">
    <source>
        <dbReference type="ARBA" id="ARBA00022777"/>
    </source>
</evidence>
<evidence type="ECO:0000256" key="6">
    <source>
        <dbReference type="ARBA" id="ARBA00022837"/>
    </source>
</evidence>
<reference evidence="12" key="1">
    <citation type="journal article" date="2019" name="Int. J. Syst. Evol. Microbiol.">
        <title>The Global Catalogue of Microorganisms (GCM) 10K type strain sequencing project: providing services to taxonomists for standard genome sequencing and annotation.</title>
        <authorList>
            <consortium name="The Broad Institute Genomics Platform"/>
            <consortium name="The Broad Institute Genome Sequencing Center for Infectious Disease"/>
            <person name="Wu L."/>
            <person name="Ma J."/>
        </authorList>
    </citation>
    <scope>NUCLEOTIDE SEQUENCE [LARGE SCALE GENOMIC DNA]</scope>
    <source>
        <strain evidence="12">CGMCC 1.10759</strain>
    </source>
</reference>
<organism evidence="11 12">
    <name type="scientific">Steroidobacter flavus</name>
    <dbReference type="NCBI Taxonomy" id="1842136"/>
    <lineage>
        <taxon>Bacteria</taxon>
        <taxon>Pseudomonadati</taxon>
        <taxon>Pseudomonadota</taxon>
        <taxon>Gammaproteobacteria</taxon>
        <taxon>Steroidobacterales</taxon>
        <taxon>Steroidobacteraceae</taxon>
        <taxon>Steroidobacter</taxon>
    </lineage>
</organism>
<keyword evidence="6" id="KW-0106">Calcium</keyword>
<evidence type="ECO:0000313" key="12">
    <source>
        <dbReference type="Proteomes" id="UP001595904"/>
    </source>
</evidence>
<dbReference type="InterPro" id="IPR000719">
    <property type="entry name" value="Prot_kinase_dom"/>
</dbReference>
<dbReference type="PROSITE" id="PS00108">
    <property type="entry name" value="PROTEIN_KINASE_ST"/>
    <property type="match status" value="1"/>
</dbReference>
<dbReference type="EMBL" id="JBHSDU010000003">
    <property type="protein sequence ID" value="MFC4308913.1"/>
    <property type="molecule type" value="Genomic_DNA"/>
</dbReference>